<proteinExistence type="predicted"/>
<dbReference type="PROSITE" id="PS51402">
    <property type="entry name" value="CATALASE_3"/>
    <property type="match status" value="1"/>
</dbReference>
<dbReference type="CDD" id="cd08153">
    <property type="entry name" value="srpA_like"/>
    <property type="match status" value="1"/>
</dbReference>
<dbReference type="InterPro" id="IPR018028">
    <property type="entry name" value="Catalase"/>
</dbReference>
<dbReference type="InterPro" id="IPR024168">
    <property type="entry name" value="Catalase_SrpA-type_pred"/>
</dbReference>
<gene>
    <name evidence="2" type="ORF">R3P38DRAFT_3345592</name>
</gene>
<organism evidence="2 3">
    <name type="scientific">Favolaschia claudopus</name>
    <dbReference type="NCBI Taxonomy" id="2862362"/>
    <lineage>
        <taxon>Eukaryota</taxon>
        <taxon>Fungi</taxon>
        <taxon>Dikarya</taxon>
        <taxon>Basidiomycota</taxon>
        <taxon>Agaricomycotina</taxon>
        <taxon>Agaricomycetes</taxon>
        <taxon>Agaricomycetidae</taxon>
        <taxon>Agaricales</taxon>
        <taxon>Marasmiineae</taxon>
        <taxon>Mycenaceae</taxon>
        <taxon>Favolaschia</taxon>
    </lineage>
</organism>
<evidence type="ECO:0000313" key="3">
    <source>
        <dbReference type="Proteomes" id="UP001362999"/>
    </source>
</evidence>
<dbReference type="SMART" id="SM01060">
    <property type="entry name" value="Catalase"/>
    <property type="match status" value="1"/>
</dbReference>
<name>A0AAW0DAJ5_9AGAR</name>
<dbReference type="GO" id="GO:0005739">
    <property type="term" value="C:mitochondrion"/>
    <property type="evidence" value="ECO:0007669"/>
    <property type="project" value="TreeGrafter"/>
</dbReference>
<reference evidence="2 3" key="1">
    <citation type="journal article" date="2024" name="J Genomics">
        <title>Draft genome sequencing and assembly of Favolaschia claudopus CIRM-BRFM 2984 isolated from oak limbs.</title>
        <authorList>
            <person name="Navarro D."/>
            <person name="Drula E."/>
            <person name="Chaduli D."/>
            <person name="Cazenave R."/>
            <person name="Ahrendt S."/>
            <person name="Wang J."/>
            <person name="Lipzen A."/>
            <person name="Daum C."/>
            <person name="Barry K."/>
            <person name="Grigoriev I.V."/>
            <person name="Favel A."/>
            <person name="Rosso M.N."/>
            <person name="Martin F."/>
        </authorList>
    </citation>
    <scope>NUCLEOTIDE SEQUENCE [LARGE SCALE GENOMIC DNA]</scope>
    <source>
        <strain evidence="2 3">CIRM-BRFM 2984</strain>
    </source>
</reference>
<dbReference type="Gene3D" id="1.20.1280.120">
    <property type="match status" value="1"/>
</dbReference>
<dbReference type="GO" id="GO:0004096">
    <property type="term" value="F:catalase activity"/>
    <property type="evidence" value="ECO:0007669"/>
    <property type="project" value="InterPro"/>
</dbReference>
<dbReference type="Gene3D" id="2.40.180.10">
    <property type="entry name" value="Catalase core domain"/>
    <property type="match status" value="1"/>
</dbReference>
<dbReference type="PANTHER" id="PTHR11465:SF62">
    <property type="entry name" value="CATALASE T"/>
    <property type="match status" value="1"/>
</dbReference>
<dbReference type="InterPro" id="IPR020835">
    <property type="entry name" value="Catalase_sf"/>
</dbReference>
<dbReference type="SUPFAM" id="SSF56634">
    <property type="entry name" value="Heme-dependent catalase-like"/>
    <property type="match status" value="1"/>
</dbReference>
<dbReference type="GO" id="GO:0042542">
    <property type="term" value="P:response to hydrogen peroxide"/>
    <property type="evidence" value="ECO:0007669"/>
    <property type="project" value="TreeGrafter"/>
</dbReference>
<dbReference type="EMBL" id="JAWWNJ010000009">
    <property type="protein sequence ID" value="KAK7048501.1"/>
    <property type="molecule type" value="Genomic_DNA"/>
</dbReference>
<feature type="domain" description="Catalase core" evidence="1">
    <location>
        <begin position="1"/>
        <end position="308"/>
    </location>
</feature>
<dbReference type="Proteomes" id="UP001362999">
    <property type="component" value="Unassembled WGS sequence"/>
</dbReference>
<comment type="caution">
    <text evidence="2">The sequence shown here is derived from an EMBL/GenBank/DDBJ whole genome shotgun (WGS) entry which is preliminary data.</text>
</comment>
<evidence type="ECO:0000313" key="2">
    <source>
        <dbReference type="EMBL" id="KAK7048501.1"/>
    </source>
</evidence>
<dbReference type="PRINTS" id="PR00067">
    <property type="entry name" value="CATALASE"/>
</dbReference>
<evidence type="ECO:0000259" key="1">
    <source>
        <dbReference type="SMART" id="SM01060"/>
    </source>
</evidence>
<dbReference type="InterPro" id="IPR011614">
    <property type="entry name" value="Catalase_core"/>
</dbReference>
<dbReference type="Pfam" id="PF00199">
    <property type="entry name" value="Catalase"/>
    <property type="match status" value="1"/>
</dbReference>
<dbReference type="PANTHER" id="PTHR11465">
    <property type="entry name" value="CATALASE"/>
    <property type="match status" value="1"/>
</dbReference>
<keyword evidence="3" id="KW-1185">Reference proteome</keyword>
<dbReference type="AlphaFoldDB" id="A0AAW0DAJ5"/>
<sequence>MPLPSNEKLVALSEELIAQFETIFGSHPGFRPAHARGAMLTGTFSPTPEAANLSSAPHFNQSSTPVTVRFSSSTGIPAIPDTDPNANPRGLAIRFDLPEHDGRRVHTDIISHSAPAFPTRTGEEFLEFLRALAGGTVEDFLSTHPATKAFVQTPKPFPTSFAREGYFALHAFKFTNSDGVTRFGRYTIIPDAGLEHLDEASVKSKGERYLFDELQERVGKNPIVFHILCQIAEDGDVTDDTTVHWPKDRATVNVGKVTLNTLVPDNEHEEKKIIFDPIPRVKGIEESDDPLFELRAALYLVSGRRRRAA</sequence>
<accession>A0AAW0DAJ5</accession>
<dbReference type="GO" id="GO:0005777">
    <property type="term" value="C:peroxisome"/>
    <property type="evidence" value="ECO:0007669"/>
    <property type="project" value="TreeGrafter"/>
</dbReference>
<dbReference type="GO" id="GO:0020037">
    <property type="term" value="F:heme binding"/>
    <property type="evidence" value="ECO:0007669"/>
    <property type="project" value="InterPro"/>
</dbReference>
<dbReference type="GO" id="GO:0042744">
    <property type="term" value="P:hydrogen peroxide catabolic process"/>
    <property type="evidence" value="ECO:0007669"/>
    <property type="project" value="TreeGrafter"/>
</dbReference>
<dbReference type="PIRSF" id="PIRSF000296">
    <property type="entry name" value="SrpA"/>
    <property type="match status" value="1"/>
</dbReference>
<protein>
    <submittedName>
        <fullName evidence="2">Catalase-like domain-containing protein</fullName>
    </submittedName>
</protein>